<gene>
    <name evidence="1" type="ORF">METZ01_LOCUS101884</name>
</gene>
<sequence>MLPHLINYSIKPAGHPTALAIGKCKQQLWNGWHFSTRGSGNNLIDWKNYHSSNIGLAIGTSLTVKSIIDSGSILFFA</sequence>
<protein>
    <submittedName>
        <fullName evidence="1">Uncharacterized protein</fullName>
    </submittedName>
</protein>
<proteinExistence type="predicted"/>
<dbReference type="EMBL" id="UINC01011075">
    <property type="protein sequence ID" value="SVA49030.1"/>
    <property type="molecule type" value="Genomic_DNA"/>
</dbReference>
<name>A0A381W913_9ZZZZ</name>
<accession>A0A381W913</accession>
<dbReference type="AlphaFoldDB" id="A0A381W913"/>
<reference evidence="1" key="1">
    <citation type="submission" date="2018-05" db="EMBL/GenBank/DDBJ databases">
        <authorList>
            <person name="Lanie J.A."/>
            <person name="Ng W.-L."/>
            <person name="Kazmierczak K.M."/>
            <person name="Andrzejewski T.M."/>
            <person name="Davidsen T.M."/>
            <person name="Wayne K.J."/>
            <person name="Tettelin H."/>
            <person name="Glass J.I."/>
            <person name="Rusch D."/>
            <person name="Podicherti R."/>
            <person name="Tsui H.-C.T."/>
            <person name="Winkler M.E."/>
        </authorList>
    </citation>
    <scope>NUCLEOTIDE SEQUENCE</scope>
</reference>
<evidence type="ECO:0000313" key="1">
    <source>
        <dbReference type="EMBL" id="SVA49030.1"/>
    </source>
</evidence>
<organism evidence="1">
    <name type="scientific">marine metagenome</name>
    <dbReference type="NCBI Taxonomy" id="408172"/>
    <lineage>
        <taxon>unclassified sequences</taxon>
        <taxon>metagenomes</taxon>
        <taxon>ecological metagenomes</taxon>
    </lineage>
</organism>